<gene>
    <name evidence="16" type="ORF">PCOL08062_LOCUS159</name>
</gene>
<dbReference type="PROSITE" id="PS50892">
    <property type="entry name" value="V_SNARE"/>
    <property type="match status" value="1"/>
</dbReference>
<dbReference type="InterPro" id="IPR044565">
    <property type="entry name" value="Sec22"/>
</dbReference>
<feature type="domain" description="V-SNARE coiled-coil homology" evidence="15">
    <location>
        <begin position="138"/>
        <end position="198"/>
    </location>
</feature>
<dbReference type="SUPFAM" id="SSF64356">
    <property type="entry name" value="SNARE-like"/>
    <property type="match status" value="1"/>
</dbReference>
<evidence type="ECO:0000256" key="7">
    <source>
        <dbReference type="ARBA" id="ARBA00022927"/>
    </source>
</evidence>
<keyword evidence="9" id="KW-0333">Golgi apparatus</keyword>
<evidence type="ECO:0000256" key="3">
    <source>
        <dbReference type="ARBA" id="ARBA00008025"/>
    </source>
</evidence>
<feature type="transmembrane region" description="Helical" evidence="13">
    <location>
        <begin position="200"/>
        <end position="218"/>
    </location>
</feature>
<dbReference type="CDD" id="cd14824">
    <property type="entry name" value="Longin"/>
    <property type="match status" value="1"/>
</dbReference>
<dbReference type="CDD" id="cd15866">
    <property type="entry name" value="R-SNARE_SEC22"/>
    <property type="match status" value="1"/>
</dbReference>
<dbReference type="GO" id="GO:0005789">
    <property type="term" value="C:endoplasmic reticulum membrane"/>
    <property type="evidence" value="ECO:0007669"/>
    <property type="project" value="UniProtKB-SubCell"/>
</dbReference>
<evidence type="ECO:0000259" key="14">
    <source>
        <dbReference type="PROSITE" id="PS50859"/>
    </source>
</evidence>
<evidence type="ECO:0000256" key="13">
    <source>
        <dbReference type="SAM" id="Phobius"/>
    </source>
</evidence>
<dbReference type="FunFam" id="3.30.450.50:FF:000003">
    <property type="entry name" value="25.3 kDa vesicle transport protein-like"/>
    <property type="match status" value="1"/>
</dbReference>
<evidence type="ECO:0000256" key="6">
    <source>
        <dbReference type="ARBA" id="ARBA00022824"/>
    </source>
</evidence>
<dbReference type="InterPro" id="IPR011012">
    <property type="entry name" value="Longin-like_dom_sf"/>
</dbReference>
<comment type="similarity">
    <text evidence="3">Belongs to the synaptobrevin family.</text>
</comment>
<dbReference type="GO" id="GO:0005484">
    <property type="term" value="F:SNAP receptor activity"/>
    <property type="evidence" value="ECO:0007669"/>
    <property type="project" value="InterPro"/>
</dbReference>
<dbReference type="PANTHER" id="PTHR45837">
    <property type="entry name" value="VESICLE-TRAFFICKING PROTEIN SEC22B"/>
    <property type="match status" value="1"/>
</dbReference>
<dbReference type="EMBL" id="HBDZ01000188">
    <property type="protein sequence ID" value="CAD8227660.1"/>
    <property type="molecule type" value="Transcribed_RNA"/>
</dbReference>
<keyword evidence="8 13" id="KW-1133">Transmembrane helix</keyword>
<evidence type="ECO:0000259" key="15">
    <source>
        <dbReference type="PROSITE" id="PS50892"/>
    </source>
</evidence>
<evidence type="ECO:0000256" key="4">
    <source>
        <dbReference type="ARBA" id="ARBA00022448"/>
    </source>
</evidence>
<dbReference type="Gene3D" id="1.20.5.110">
    <property type="match status" value="1"/>
</dbReference>
<dbReference type="PROSITE" id="PS50859">
    <property type="entry name" value="LONGIN"/>
    <property type="match status" value="1"/>
</dbReference>
<sequence>MVKLTMIARVRDGLPLAEGLDTEGNSRDLEPYKQQVKTLLKKLAAQSPAQIQPRQSYASGPFCFHYLVASGVVFVALCEKAYPKKLAYQYLDELQREFDTLFGGQQVEQAARPYAFIKFDTFIQKTKRLYADTRTQRNLSKLNEDLADIQSVVTRNIQEVLGMGEKLDAVSAMSASLSAESKKYAGKTAALARQALIRKWMPVAIVCFIVAIMLWRRIG</sequence>
<dbReference type="AlphaFoldDB" id="A0A7R9XU73"/>
<keyword evidence="10 12" id="KW-0175">Coiled coil</keyword>
<evidence type="ECO:0000256" key="12">
    <source>
        <dbReference type="PROSITE-ProRule" id="PRU00290"/>
    </source>
</evidence>
<evidence type="ECO:0000256" key="8">
    <source>
        <dbReference type="ARBA" id="ARBA00022989"/>
    </source>
</evidence>
<evidence type="ECO:0000256" key="9">
    <source>
        <dbReference type="ARBA" id="ARBA00023034"/>
    </source>
</evidence>
<dbReference type="GO" id="GO:0006890">
    <property type="term" value="P:retrograde vesicle-mediated transport, Golgi to endoplasmic reticulum"/>
    <property type="evidence" value="ECO:0007669"/>
    <property type="project" value="InterPro"/>
</dbReference>
<protein>
    <recommendedName>
        <fullName evidence="17">Longin domain-containing protein</fullName>
    </recommendedName>
</protein>
<dbReference type="InterPro" id="IPR010908">
    <property type="entry name" value="Longin_dom"/>
</dbReference>
<evidence type="ECO:0000313" key="16">
    <source>
        <dbReference type="EMBL" id="CAD8227660.1"/>
    </source>
</evidence>
<evidence type="ECO:0000256" key="10">
    <source>
        <dbReference type="ARBA" id="ARBA00023054"/>
    </source>
</evidence>
<evidence type="ECO:0000256" key="11">
    <source>
        <dbReference type="ARBA" id="ARBA00023136"/>
    </source>
</evidence>
<keyword evidence="5 13" id="KW-0812">Transmembrane</keyword>
<evidence type="ECO:0000256" key="1">
    <source>
        <dbReference type="ARBA" id="ARBA00004163"/>
    </source>
</evidence>
<dbReference type="InterPro" id="IPR042855">
    <property type="entry name" value="V_SNARE_CC"/>
</dbReference>
<comment type="subcellular location">
    <subcellularLocation>
        <location evidence="1">Endoplasmic reticulum membrane</location>
        <topology evidence="1">Single-pass type IV membrane protein</topology>
    </subcellularLocation>
    <subcellularLocation>
        <location evidence="2">Golgi apparatus membrane</location>
    </subcellularLocation>
</comment>
<proteinExistence type="inferred from homology"/>
<keyword evidence="11 13" id="KW-0472">Membrane</keyword>
<feature type="domain" description="Longin" evidence="14">
    <location>
        <begin position="6"/>
        <end position="123"/>
    </location>
</feature>
<evidence type="ECO:0000256" key="5">
    <source>
        <dbReference type="ARBA" id="ARBA00022692"/>
    </source>
</evidence>
<dbReference type="Gene3D" id="3.30.450.50">
    <property type="entry name" value="Longin domain"/>
    <property type="match status" value="1"/>
</dbReference>
<dbReference type="SMART" id="SM01270">
    <property type="entry name" value="Longin"/>
    <property type="match status" value="1"/>
</dbReference>
<name>A0A7R9XU73_9VIRI</name>
<evidence type="ECO:0000256" key="2">
    <source>
        <dbReference type="ARBA" id="ARBA00004394"/>
    </source>
</evidence>
<dbReference type="GO" id="GO:0000139">
    <property type="term" value="C:Golgi membrane"/>
    <property type="evidence" value="ECO:0007669"/>
    <property type="project" value="UniProtKB-SubCell"/>
</dbReference>
<organism evidence="16">
    <name type="scientific">Prasinoderma coloniale</name>
    <dbReference type="NCBI Taxonomy" id="156133"/>
    <lineage>
        <taxon>Eukaryota</taxon>
        <taxon>Viridiplantae</taxon>
        <taxon>Prasinodermophyta</taxon>
        <taxon>Prasinodermophyceae</taxon>
        <taxon>Prasinodermales</taxon>
        <taxon>Prasinodermaceae</taxon>
        <taxon>Prasinoderma</taxon>
    </lineage>
</organism>
<dbReference type="GO" id="GO:0015031">
    <property type="term" value="P:protein transport"/>
    <property type="evidence" value="ECO:0007669"/>
    <property type="project" value="UniProtKB-KW"/>
</dbReference>
<evidence type="ECO:0008006" key="17">
    <source>
        <dbReference type="Google" id="ProtNLM"/>
    </source>
</evidence>
<accession>A0A7R9XU73</accession>
<keyword evidence="7" id="KW-0653">Protein transport</keyword>
<dbReference type="SUPFAM" id="SSF58038">
    <property type="entry name" value="SNARE fusion complex"/>
    <property type="match status" value="1"/>
</dbReference>
<reference evidence="16" key="1">
    <citation type="submission" date="2021-01" db="EMBL/GenBank/DDBJ databases">
        <authorList>
            <person name="Corre E."/>
            <person name="Pelletier E."/>
            <person name="Niang G."/>
            <person name="Scheremetjew M."/>
            <person name="Finn R."/>
            <person name="Kale V."/>
            <person name="Holt S."/>
            <person name="Cochrane G."/>
            <person name="Meng A."/>
            <person name="Brown T."/>
            <person name="Cohen L."/>
        </authorList>
    </citation>
    <scope>NUCLEOTIDE SEQUENCE</scope>
    <source>
        <strain evidence="16">CCMP1413</strain>
    </source>
</reference>
<keyword evidence="6" id="KW-0256">Endoplasmic reticulum</keyword>
<dbReference type="Pfam" id="PF13774">
    <property type="entry name" value="Longin"/>
    <property type="match status" value="1"/>
</dbReference>
<keyword evidence="4" id="KW-0813">Transport</keyword>
<dbReference type="Pfam" id="PF00957">
    <property type="entry name" value="Synaptobrevin"/>
    <property type="match status" value="1"/>
</dbReference>
<dbReference type="GO" id="GO:0006888">
    <property type="term" value="P:endoplasmic reticulum to Golgi vesicle-mediated transport"/>
    <property type="evidence" value="ECO:0007669"/>
    <property type="project" value="InterPro"/>
</dbReference>